<evidence type="ECO:0000256" key="1">
    <source>
        <dbReference type="ARBA" id="ARBA00022679"/>
    </source>
</evidence>
<organism evidence="4 5">
    <name type="scientific">Pedobacter kyonggii</name>
    <dbReference type="NCBI Taxonomy" id="1926871"/>
    <lineage>
        <taxon>Bacteria</taxon>
        <taxon>Pseudomonadati</taxon>
        <taxon>Bacteroidota</taxon>
        <taxon>Sphingobacteriia</taxon>
        <taxon>Sphingobacteriales</taxon>
        <taxon>Sphingobacteriaceae</taxon>
        <taxon>Pedobacter</taxon>
    </lineage>
</organism>
<evidence type="ECO:0000313" key="5">
    <source>
        <dbReference type="Proteomes" id="UP000291819"/>
    </source>
</evidence>
<dbReference type="Proteomes" id="UP000291819">
    <property type="component" value="Unassembled WGS sequence"/>
</dbReference>
<dbReference type="SUPFAM" id="SSF53756">
    <property type="entry name" value="UDP-Glycosyltransferase/glycogen phosphorylase"/>
    <property type="match status" value="1"/>
</dbReference>
<dbReference type="PANTHER" id="PTHR46401">
    <property type="entry name" value="GLYCOSYLTRANSFERASE WBBK-RELATED"/>
    <property type="match status" value="1"/>
</dbReference>
<gene>
    <name evidence="4" type="ORF">EYS08_02955</name>
</gene>
<dbReference type="Gene3D" id="3.40.50.2000">
    <property type="entry name" value="Glycogen Phosphorylase B"/>
    <property type="match status" value="2"/>
</dbReference>
<dbReference type="PANTHER" id="PTHR46401:SF2">
    <property type="entry name" value="GLYCOSYLTRANSFERASE WBBK-RELATED"/>
    <property type="match status" value="1"/>
</dbReference>
<name>A0A4Q9HGD0_9SPHI</name>
<evidence type="ECO:0000259" key="2">
    <source>
        <dbReference type="Pfam" id="PF00534"/>
    </source>
</evidence>
<feature type="domain" description="Glycosyl transferase family 1" evidence="2">
    <location>
        <begin position="196"/>
        <end position="354"/>
    </location>
</feature>
<dbReference type="EMBL" id="SIXF01000002">
    <property type="protein sequence ID" value="TBO44286.1"/>
    <property type="molecule type" value="Genomic_DNA"/>
</dbReference>
<feature type="domain" description="Glycosyltransferase subfamily 4-like N-terminal" evidence="3">
    <location>
        <begin position="17"/>
        <end position="177"/>
    </location>
</feature>
<dbReference type="InterPro" id="IPR028098">
    <property type="entry name" value="Glyco_trans_4-like_N"/>
</dbReference>
<dbReference type="GO" id="GO:0016757">
    <property type="term" value="F:glycosyltransferase activity"/>
    <property type="evidence" value="ECO:0007669"/>
    <property type="project" value="InterPro"/>
</dbReference>
<dbReference type="InterPro" id="IPR001296">
    <property type="entry name" value="Glyco_trans_1"/>
</dbReference>
<evidence type="ECO:0000313" key="4">
    <source>
        <dbReference type="EMBL" id="TBO44286.1"/>
    </source>
</evidence>
<dbReference type="Pfam" id="PF13439">
    <property type="entry name" value="Glyco_transf_4"/>
    <property type="match status" value="1"/>
</dbReference>
<dbReference type="RefSeq" id="WP_131028366.1">
    <property type="nucleotide sequence ID" value="NZ_SIXF01000002.1"/>
</dbReference>
<proteinExistence type="predicted"/>
<dbReference type="AlphaFoldDB" id="A0A4Q9HGD0"/>
<dbReference type="CDD" id="cd03809">
    <property type="entry name" value="GT4_MtfB-like"/>
    <property type="match status" value="1"/>
</dbReference>
<keyword evidence="5" id="KW-1185">Reference proteome</keyword>
<evidence type="ECO:0000259" key="3">
    <source>
        <dbReference type="Pfam" id="PF13439"/>
    </source>
</evidence>
<dbReference type="OrthoDB" id="9801609at2"/>
<protein>
    <submittedName>
        <fullName evidence="4">Glycosyltransferase family 1 protein</fullName>
    </submittedName>
</protein>
<comment type="caution">
    <text evidence="4">The sequence shown here is derived from an EMBL/GenBank/DDBJ whole genome shotgun (WGS) entry which is preliminary data.</text>
</comment>
<dbReference type="FunFam" id="3.40.50.2000:FF:000119">
    <property type="entry name" value="Glycosyl transferase group 1"/>
    <property type="match status" value="1"/>
</dbReference>
<accession>A0A4Q9HGD0</accession>
<reference evidence="4 5" key="1">
    <citation type="submission" date="2019-02" db="EMBL/GenBank/DDBJ databases">
        <title>Pedobacter kyonggii whole genome sequence analysis.</title>
        <authorList>
            <person name="Dahal R.H."/>
        </authorList>
    </citation>
    <scope>NUCLEOTIDE SEQUENCE [LARGE SCALE GENOMIC DNA]</scope>
    <source>
        <strain evidence="4 5">K-4-11-1</strain>
    </source>
</reference>
<sequence length="383" mass="43653">MKNILINGLLLKSEHSGVQYSIEYLVEALSSLESNCHKIEVLLSTKYEGTILESKSLGIKRVDISTFGRYSRIYLENFMLPSYLHKNKFHLYHSPGYVLPLFLKTNSIITIHDLIALDYPDLCQNETAIYYNLLLAKSINSARKIIAVSNTVKKDIINKFPKINEDKIHVIYPGIDSRFSRVTDQIFLDSVIFKLKLPDRFLLFVGNLEPKKNIDAIIKAYDELKKQTLTRHKLVIVGKPGWKYASIFNLVKSRNLQNDVLFLGYIDDAYLPAIYSLADMLIFPSFYEGFGIPVIEAMACGCPVIISNKGALPEISGGICLQVDPFSISEILNAIRILMQDSEQRELISNKGLKWAERYTWQTAADKTFQVYKEAIEQSDNFL</sequence>
<keyword evidence="1 4" id="KW-0808">Transferase</keyword>
<dbReference type="Pfam" id="PF00534">
    <property type="entry name" value="Glycos_transf_1"/>
    <property type="match status" value="1"/>
</dbReference>